<dbReference type="EMBL" id="CAJVCE010000007">
    <property type="protein sequence ID" value="CAG7643427.1"/>
    <property type="molecule type" value="Genomic_DNA"/>
</dbReference>
<evidence type="ECO:0000256" key="4">
    <source>
        <dbReference type="ARBA" id="ARBA00023136"/>
    </source>
</evidence>
<dbReference type="InterPro" id="IPR017871">
    <property type="entry name" value="ABC_transporter-like_CS"/>
</dbReference>
<dbReference type="InterPro" id="IPR003593">
    <property type="entry name" value="AAA+_ATPase"/>
</dbReference>
<keyword evidence="8" id="KW-0547">Nucleotide-binding</keyword>
<evidence type="ECO:0000256" key="5">
    <source>
        <dbReference type="SAM" id="Phobius"/>
    </source>
</evidence>
<keyword evidence="2 5" id="KW-0812">Transmembrane</keyword>
<comment type="caution">
    <text evidence="8">The sequence shown here is derived from an EMBL/GenBank/DDBJ whole genome shotgun (WGS) entry which is preliminary data.</text>
</comment>
<feature type="transmembrane region" description="Helical" evidence="5">
    <location>
        <begin position="249"/>
        <end position="272"/>
    </location>
</feature>
<accession>A0ABM8VI64</accession>
<evidence type="ECO:0000256" key="1">
    <source>
        <dbReference type="ARBA" id="ARBA00004141"/>
    </source>
</evidence>
<dbReference type="Proteomes" id="UP000730618">
    <property type="component" value="Unassembled WGS sequence"/>
</dbReference>
<feature type="domain" description="ABC transmembrane type-1" evidence="7">
    <location>
        <begin position="31"/>
        <end position="310"/>
    </location>
</feature>
<dbReference type="SMART" id="SM00382">
    <property type="entry name" value="AAA"/>
    <property type="match status" value="1"/>
</dbReference>
<dbReference type="PROSITE" id="PS00211">
    <property type="entry name" value="ABC_TRANSPORTER_1"/>
    <property type="match status" value="1"/>
</dbReference>
<dbReference type="InterPro" id="IPR003439">
    <property type="entry name" value="ABC_transporter-like_ATP-bd"/>
</dbReference>
<gene>
    <name evidence="8" type="primary">bmrA</name>
    <name evidence="8" type="ORF">PAECIP111802_03015</name>
</gene>
<evidence type="ECO:0000313" key="9">
    <source>
        <dbReference type="Proteomes" id="UP000730618"/>
    </source>
</evidence>
<feature type="transmembrane region" description="Helical" evidence="5">
    <location>
        <begin position="278"/>
        <end position="299"/>
    </location>
</feature>
<dbReference type="EC" id="3.6.3.-" evidence="8"/>
<organism evidence="8 9">
    <name type="scientific">Paenibacillus allorhizosphaerae</name>
    <dbReference type="NCBI Taxonomy" id="2849866"/>
    <lineage>
        <taxon>Bacteria</taxon>
        <taxon>Bacillati</taxon>
        <taxon>Bacillota</taxon>
        <taxon>Bacilli</taxon>
        <taxon>Bacillales</taxon>
        <taxon>Paenibacillaceae</taxon>
        <taxon>Paenibacillus</taxon>
    </lineage>
</organism>
<dbReference type="CDD" id="cd18551">
    <property type="entry name" value="ABC_6TM_LmrA_like"/>
    <property type="match status" value="1"/>
</dbReference>
<name>A0ABM8VI64_9BACL</name>
<evidence type="ECO:0000256" key="3">
    <source>
        <dbReference type="ARBA" id="ARBA00022989"/>
    </source>
</evidence>
<keyword evidence="8" id="KW-0378">Hydrolase</keyword>
<feature type="transmembrane region" description="Helical" evidence="5">
    <location>
        <begin position="68"/>
        <end position="89"/>
    </location>
</feature>
<keyword evidence="4 5" id="KW-0472">Membrane</keyword>
<reference evidence="8 9" key="1">
    <citation type="submission" date="2021-06" db="EMBL/GenBank/DDBJ databases">
        <authorList>
            <person name="Criscuolo A."/>
        </authorList>
    </citation>
    <scope>NUCLEOTIDE SEQUENCE [LARGE SCALE GENOMIC DNA]</scope>
    <source>
        <strain evidence="9">CIP 111802</strain>
    </source>
</reference>
<dbReference type="PROSITE" id="PS50893">
    <property type="entry name" value="ABC_TRANSPORTER_2"/>
    <property type="match status" value="1"/>
</dbReference>
<keyword evidence="9" id="KW-1185">Reference proteome</keyword>
<evidence type="ECO:0000313" key="8">
    <source>
        <dbReference type="EMBL" id="CAG7643427.1"/>
    </source>
</evidence>
<dbReference type="GO" id="GO:0005524">
    <property type="term" value="F:ATP binding"/>
    <property type="evidence" value="ECO:0007669"/>
    <property type="project" value="UniProtKB-KW"/>
</dbReference>
<keyword evidence="3 5" id="KW-1133">Transmembrane helix</keyword>
<dbReference type="PANTHER" id="PTHR43394:SF1">
    <property type="entry name" value="ATP-BINDING CASSETTE SUB-FAMILY B MEMBER 10, MITOCHONDRIAL"/>
    <property type="match status" value="1"/>
</dbReference>
<evidence type="ECO:0000256" key="2">
    <source>
        <dbReference type="ARBA" id="ARBA00022692"/>
    </source>
</evidence>
<evidence type="ECO:0000259" key="7">
    <source>
        <dbReference type="PROSITE" id="PS50929"/>
    </source>
</evidence>
<sequence length="604" mass="66154">MKPNPNQVPRPGGAMFLKLIRETKPPLAMLATALLLSVATTVAGLAVPLLTKGLVDQGSLSSLTAMQIGGMVAVFLVQAITGAFSVYMLNHIGQRVVASLRERLWRKLLALPVSYYDDHASGEAVSRMTNDTAVVKGLITEHLSGFVTGIISIVGSIGILLYLDWKMTLMLLLTIPLAVAIFLPLGRQMHRISKNVQNETAGLTAVLSRVLSEIRLVKASNAESREYEAGNAGIRSLFRFGLKEARVQALIMPIIGLILMLLLVLVIGYGGWRVSTGTLTAGALTAFLLYLFQIVMPVGQLTQFFTQWQKALGATEMIIAALQEEEEHPGAGAPIGHSHQTISIERVSFGYKQDEPVLREISFAIEPGKVTAIVGPSGSGKTTLFSLIERFYEPESGTIRLGSTPIGELSLRDWRSRIGYVSQESPLIAGTVRDNLCYGLNRTVSEEELDRAARMAYADHFIHELPHGYDTEVGERGMKLSGGQRQRLSIARAILRNPQWLMLDEATSSLDSKSEIVVQQALDNLMKGRTTLVIAHRLSTVVHADQIVFIDKGTVTGIGTHEELYRSHAMYREFADHQLKIREASALAPLSRVTGRETQLIENR</sequence>
<feature type="domain" description="ABC transporter" evidence="6">
    <location>
        <begin position="342"/>
        <end position="577"/>
    </location>
</feature>
<dbReference type="Pfam" id="PF00005">
    <property type="entry name" value="ABC_tran"/>
    <property type="match status" value="1"/>
</dbReference>
<comment type="subcellular location">
    <subcellularLocation>
        <location evidence="1">Membrane</location>
        <topology evidence="1">Multi-pass membrane protein</topology>
    </subcellularLocation>
</comment>
<evidence type="ECO:0000259" key="6">
    <source>
        <dbReference type="PROSITE" id="PS50893"/>
    </source>
</evidence>
<dbReference type="InterPro" id="IPR011527">
    <property type="entry name" value="ABC1_TM_dom"/>
</dbReference>
<proteinExistence type="predicted"/>
<dbReference type="InterPro" id="IPR039421">
    <property type="entry name" value="Type_1_exporter"/>
</dbReference>
<protein>
    <submittedName>
        <fullName evidence="8">Multidrug resistance ABC transporter ATP-binding/permease protein BmrA</fullName>
        <ecNumber evidence="8">3.6.3.-</ecNumber>
    </submittedName>
</protein>
<feature type="transmembrane region" description="Helical" evidence="5">
    <location>
        <begin position="169"/>
        <end position="186"/>
    </location>
</feature>
<keyword evidence="8" id="KW-0067">ATP-binding</keyword>
<dbReference type="Pfam" id="PF00664">
    <property type="entry name" value="ABC_membrane"/>
    <property type="match status" value="1"/>
</dbReference>
<dbReference type="GO" id="GO:0016787">
    <property type="term" value="F:hydrolase activity"/>
    <property type="evidence" value="ECO:0007669"/>
    <property type="project" value="UniProtKB-KW"/>
</dbReference>
<dbReference type="PANTHER" id="PTHR43394">
    <property type="entry name" value="ATP-DEPENDENT PERMEASE MDL1, MITOCHONDRIAL"/>
    <property type="match status" value="1"/>
</dbReference>
<dbReference type="PROSITE" id="PS50929">
    <property type="entry name" value="ABC_TM1F"/>
    <property type="match status" value="1"/>
</dbReference>
<feature type="transmembrane region" description="Helical" evidence="5">
    <location>
        <begin position="143"/>
        <end position="163"/>
    </location>
</feature>